<evidence type="ECO:0000259" key="3">
    <source>
        <dbReference type="PROSITE" id="PS51371"/>
    </source>
</evidence>
<dbReference type="InterPro" id="IPR046342">
    <property type="entry name" value="CBS_dom_sf"/>
</dbReference>
<feature type="domain" description="CBS" evidence="3">
    <location>
        <begin position="25"/>
        <end position="82"/>
    </location>
</feature>
<dbReference type="PROSITE" id="PS51371">
    <property type="entry name" value="CBS"/>
    <property type="match status" value="2"/>
</dbReference>
<dbReference type="PANTHER" id="PTHR43080">
    <property type="entry name" value="CBS DOMAIN-CONTAINING PROTEIN CBSX3, MITOCHONDRIAL"/>
    <property type="match status" value="1"/>
</dbReference>
<evidence type="ECO:0000256" key="2">
    <source>
        <dbReference type="PROSITE-ProRule" id="PRU00703"/>
    </source>
</evidence>
<gene>
    <name evidence="4" type="ORF">Cch02nite_53940</name>
</gene>
<evidence type="ECO:0000256" key="1">
    <source>
        <dbReference type="ARBA" id="ARBA00023122"/>
    </source>
</evidence>
<organism evidence="4 5">
    <name type="scientific">Catellatospora chokoriensis</name>
    <dbReference type="NCBI Taxonomy" id="310353"/>
    <lineage>
        <taxon>Bacteria</taxon>
        <taxon>Bacillati</taxon>
        <taxon>Actinomycetota</taxon>
        <taxon>Actinomycetes</taxon>
        <taxon>Micromonosporales</taxon>
        <taxon>Micromonosporaceae</taxon>
        <taxon>Catellatospora</taxon>
    </lineage>
</organism>
<dbReference type="CDD" id="cd02205">
    <property type="entry name" value="CBS_pair_SF"/>
    <property type="match status" value="1"/>
</dbReference>
<dbReference type="InterPro" id="IPR000644">
    <property type="entry name" value="CBS_dom"/>
</dbReference>
<dbReference type="Pfam" id="PF00571">
    <property type="entry name" value="CBS"/>
    <property type="match status" value="2"/>
</dbReference>
<dbReference type="SMART" id="SM00116">
    <property type="entry name" value="CBS"/>
    <property type="match status" value="2"/>
</dbReference>
<dbReference type="InterPro" id="IPR051257">
    <property type="entry name" value="Diverse_CBS-Domain"/>
</dbReference>
<evidence type="ECO:0000313" key="4">
    <source>
        <dbReference type="EMBL" id="GIF91950.1"/>
    </source>
</evidence>
<dbReference type="RefSeq" id="WP_191837210.1">
    <property type="nucleotide sequence ID" value="NZ_BAAALB010000001.1"/>
</dbReference>
<name>A0A8J3K761_9ACTN</name>
<dbReference type="SUPFAM" id="SSF54631">
    <property type="entry name" value="CBS-domain pair"/>
    <property type="match status" value="1"/>
</dbReference>
<proteinExistence type="predicted"/>
<reference evidence="4 5" key="1">
    <citation type="submission" date="2021-01" db="EMBL/GenBank/DDBJ databases">
        <title>Whole genome shotgun sequence of Catellatospora chokoriensis NBRC 107358.</title>
        <authorList>
            <person name="Komaki H."/>
            <person name="Tamura T."/>
        </authorList>
    </citation>
    <scope>NUCLEOTIDE SEQUENCE [LARGE SCALE GENOMIC DNA]</scope>
    <source>
        <strain evidence="4 5">NBRC 107358</strain>
    </source>
</reference>
<sequence>MDRRIAQGRPDRAAGLAWRQISEVMSAPPHCVATSTTLGDALAVMVRDGLRHLVVTDEGGRCVGVLADRSVVAAWAAEPTTLSYRRVSSVLDRTPAVVATGAAVVDAARLMRTACVDAVAVVDTRGVAVGVVTGSDLVALLAR</sequence>
<accession>A0A8J3K761</accession>
<comment type="caution">
    <text evidence="4">The sequence shown here is derived from an EMBL/GenBank/DDBJ whole genome shotgun (WGS) entry which is preliminary data.</text>
</comment>
<protein>
    <recommendedName>
        <fullName evidence="3">CBS domain-containing protein</fullName>
    </recommendedName>
</protein>
<dbReference type="Gene3D" id="3.10.580.10">
    <property type="entry name" value="CBS-domain"/>
    <property type="match status" value="1"/>
</dbReference>
<keyword evidence="5" id="KW-1185">Reference proteome</keyword>
<evidence type="ECO:0000313" key="5">
    <source>
        <dbReference type="Proteomes" id="UP000619293"/>
    </source>
</evidence>
<feature type="domain" description="CBS" evidence="3">
    <location>
        <begin position="91"/>
        <end position="143"/>
    </location>
</feature>
<dbReference type="Proteomes" id="UP000619293">
    <property type="component" value="Unassembled WGS sequence"/>
</dbReference>
<dbReference type="PANTHER" id="PTHR43080:SF2">
    <property type="entry name" value="CBS DOMAIN-CONTAINING PROTEIN"/>
    <property type="match status" value="1"/>
</dbReference>
<dbReference type="AlphaFoldDB" id="A0A8J3K761"/>
<keyword evidence="1 2" id="KW-0129">CBS domain</keyword>
<dbReference type="EMBL" id="BONG01000039">
    <property type="protein sequence ID" value="GIF91950.1"/>
    <property type="molecule type" value="Genomic_DNA"/>
</dbReference>